<dbReference type="EMBL" id="SLUM01000007">
    <property type="protein sequence ID" value="TCL58699.1"/>
    <property type="molecule type" value="Genomic_DNA"/>
</dbReference>
<name>A0A4R1R0B0_9FIRM</name>
<comment type="caution">
    <text evidence="1">The sequence shown here is derived from an EMBL/GenBank/DDBJ whole genome shotgun (WGS) entry which is preliminary data.</text>
</comment>
<proteinExistence type="predicted"/>
<protein>
    <submittedName>
        <fullName evidence="1">Uncharacterized protein</fullName>
    </submittedName>
</protein>
<evidence type="ECO:0000313" key="1">
    <source>
        <dbReference type="EMBL" id="TCL58699.1"/>
    </source>
</evidence>
<gene>
    <name evidence="1" type="ORF">EDD77_10754</name>
</gene>
<dbReference type="AlphaFoldDB" id="A0A4R1R0B0"/>
<accession>A0A4R1R0B0</accession>
<dbReference type="STRING" id="1650663.GCA_001486665_00411"/>
<dbReference type="Proteomes" id="UP000295184">
    <property type="component" value="Unassembled WGS sequence"/>
</dbReference>
<reference evidence="1 2" key="1">
    <citation type="submission" date="2019-03" db="EMBL/GenBank/DDBJ databases">
        <title>Genomic Encyclopedia of Type Strains, Phase IV (KMG-IV): sequencing the most valuable type-strain genomes for metagenomic binning, comparative biology and taxonomic classification.</title>
        <authorList>
            <person name="Goeker M."/>
        </authorList>
    </citation>
    <scope>NUCLEOTIDE SEQUENCE [LARGE SCALE GENOMIC DNA]</scope>
    <source>
        <strain evidence="1 2">DSM 100451</strain>
    </source>
</reference>
<evidence type="ECO:0000313" key="2">
    <source>
        <dbReference type="Proteomes" id="UP000295184"/>
    </source>
</evidence>
<organism evidence="1 2">
    <name type="scientific">Allofournierella massiliensis</name>
    <dbReference type="NCBI Taxonomy" id="1650663"/>
    <lineage>
        <taxon>Bacteria</taxon>
        <taxon>Bacillati</taxon>
        <taxon>Bacillota</taxon>
        <taxon>Clostridia</taxon>
        <taxon>Eubacteriales</taxon>
        <taxon>Oscillospiraceae</taxon>
        <taxon>Allofournierella</taxon>
    </lineage>
</organism>
<sequence length="41" mass="4298">MIKITIEKQTPAAGELFPAAGAFVCLYFCTGSPLDHSAKGL</sequence>